<name>A0ABD2IJN4_HETSC</name>
<protein>
    <recommendedName>
        <fullName evidence="5">NADH dehydrogenase [ubiquinone] 1 beta subcomplex subunit 7</fullName>
    </recommendedName>
</protein>
<evidence type="ECO:0000313" key="15">
    <source>
        <dbReference type="Proteomes" id="UP001620645"/>
    </source>
</evidence>
<dbReference type="InterPro" id="IPR008698">
    <property type="entry name" value="NDUB7"/>
</dbReference>
<proteinExistence type="inferred from homology"/>
<keyword evidence="7" id="KW-0679">Respiratory chain</keyword>
<keyword evidence="12" id="KW-1015">Disulfide bond</keyword>
<comment type="caution">
    <text evidence="14">The sequence shown here is derived from an EMBL/GenBank/DDBJ whole genome shotgun (WGS) entry which is preliminary data.</text>
</comment>
<keyword evidence="11" id="KW-0472">Membrane</keyword>
<comment type="subcellular location">
    <subcellularLocation>
        <location evidence="3">Mitochondrion inner membrane</location>
        <topology evidence="3">Peripheral membrane protein</topology>
    </subcellularLocation>
    <subcellularLocation>
        <location evidence="2">Mitochondrion intermembrane space</location>
    </subcellularLocation>
</comment>
<accession>A0ABD2IJN4</accession>
<evidence type="ECO:0000256" key="7">
    <source>
        <dbReference type="ARBA" id="ARBA00022660"/>
    </source>
</evidence>
<evidence type="ECO:0000256" key="10">
    <source>
        <dbReference type="ARBA" id="ARBA00023128"/>
    </source>
</evidence>
<reference evidence="14 15" key="1">
    <citation type="submission" date="2024-10" db="EMBL/GenBank/DDBJ databases">
        <authorList>
            <person name="Kim D."/>
        </authorList>
    </citation>
    <scope>NUCLEOTIDE SEQUENCE [LARGE SCALE GENOMIC DNA]</scope>
    <source>
        <strain evidence="14">Taebaek</strain>
    </source>
</reference>
<dbReference type="GO" id="GO:0005758">
    <property type="term" value="C:mitochondrial intermembrane space"/>
    <property type="evidence" value="ECO:0007669"/>
    <property type="project" value="UniProtKB-SubCell"/>
</dbReference>
<evidence type="ECO:0000256" key="6">
    <source>
        <dbReference type="ARBA" id="ARBA00022448"/>
    </source>
</evidence>
<dbReference type="GO" id="GO:0005743">
    <property type="term" value="C:mitochondrial inner membrane"/>
    <property type="evidence" value="ECO:0007669"/>
    <property type="project" value="UniProtKB-SubCell"/>
</dbReference>
<dbReference type="PANTHER" id="PTHR20900:SF0">
    <property type="entry name" value="NADH DEHYDROGENASE [UBIQUINONE] 1 BETA SUBCOMPLEX SUBUNIT 7"/>
    <property type="match status" value="1"/>
</dbReference>
<gene>
    <name evidence="14" type="ORF">niasHS_012449</name>
</gene>
<comment type="similarity">
    <text evidence="4">Belongs to the complex I NDUFB7 subunit family.</text>
</comment>
<evidence type="ECO:0000256" key="3">
    <source>
        <dbReference type="ARBA" id="ARBA00004637"/>
    </source>
</evidence>
<organism evidence="14 15">
    <name type="scientific">Heterodera schachtii</name>
    <name type="common">Sugarbeet cyst nematode worm</name>
    <name type="synonym">Tylenchus schachtii</name>
    <dbReference type="NCBI Taxonomy" id="97005"/>
    <lineage>
        <taxon>Eukaryota</taxon>
        <taxon>Metazoa</taxon>
        <taxon>Ecdysozoa</taxon>
        <taxon>Nematoda</taxon>
        <taxon>Chromadorea</taxon>
        <taxon>Rhabditida</taxon>
        <taxon>Tylenchina</taxon>
        <taxon>Tylenchomorpha</taxon>
        <taxon>Tylenchoidea</taxon>
        <taxon>Heteroderidae</taxon>
        <taxon>Heteroderinae</taxon>
        <taxon>Heterodera</taxon>
    </lineage>
</organism>
<evidence type="ECO:0000256" key="9">
    <source>
        <dbReference type="ARBA" id="ARBA00022982"/>
    </source>
</evidence>
<evidence type="ECO:0000256" key="13">
    <source>
        <dbReference type="SAM" id="Coils"/>
    </source>
</evidence>
<evidence type="ECO:0000256" key="4">
    <source>
        <dbReference type="ARBA" id="ARBA00008006"/>
    </source>
</evidence>
<evidence type="ECO:0000256" key="11">
    <source>
        <dbReference type="ARBA" id="ARBA00023136"/>
    </source>
</evidence>
<dbReference type="PANTHER" id="PTHR20900">
    <property type="entry name" value="NADH:UBIQUINONE OXIDOREDUCTASE B18-LIKE SUBUNIT"/>
    <property type="match status" value="1"/>
</dbReference>
<evidence type="ECO:0000256" key="1">
    <source>
        <dbReference type="ARBA" id="ARBA00003195"/>
    </source>
</evidence>
<dbReference type="AlphaFoldDB" id="A0ABD2IJN4"/>
<dbReference type="Pfam" id="PF05676">
    <property type="entry name" value="NDUF_B7"/>
    <property type="match status" value="1"/>
</dbReference>
<comment type="function">
    <text evidence="1">Accessory subunit of the mitochondrial membrane respiratory chain NADH dehydrogenase (Complex I), that is believed not to be involved in catalysis. Complex I functions in the transfer of electrons from NADH to the respiratory chain. The immediate electron acceptor for the enzyme is believed to be ubiquinone.</text>
</comment>
<keyword evidence="15" id="KW-1185">Reference proteome</keyword>
<evidence type="ECO:0000256" key="5">
    <source>
        <dbReference type="ARBA" id="ARBA00018677"/>
    </source>
</evidence>
<keyword evidence="13" id="KW-0175">Coiled coil</keyword>
<feature type="coiled-coil region" evidence="13">
    <location>
        <begin position="96"/>
        <end position="123"/>
    </location>
</feature>
<dbReference type="Proteomes" id="UP001620645">
    <property type="component" value="Unassembled WGS sequence"/>
</dbReference>
<evidence type="ECO:0000313" key="14">
    <source>
        <dbReference type="EMBL" id="KAL3080344.1"/>
    </source>
</evidence>
<keyword evidence="10" id="KW-0496">Mitochondrion</keyword>
<dbReference type="EMBL" id="JBICCN010000296">
    <property type="protein sequence ID" value="KAL3080344.1"/>
    <property type="molecule type" value="Genomic_DNA"/>
</dbReference>
<evidence type="ECO:0000256" key="12">
    <source>
        <dbReference type="ARBA" id="ARBA00023157"/>
    </source>
</evidence>
<keyword evidence="9" id="KW-0249">Electron transport</keyword>
<keyword evidence="8" id="KW-0999">Mitochondrion inner membrane</keyword>
<sequence length="125" mass="14951">MGQKLAVSLDDYFHPETAPRIDRPPTFDPLYGFPKGRKPREMQASWEELEKMKMPISERDYCAHKMVALRKCVWDRAPFASHYCHGRRHDLGLCLYDDHLMRMKEFEREKRLLMRKARKERAKAA</sequence>
<evidence type="ECO:0000256" key="2">
    <source>
        <dbReference type="ARBA" id="ARBA00004569"/>
    </source>
</evidence>
<evidence type="ECO:0000256" key="8">
    <source>
        <dbReference type="ARBA" id="ARBA00022792"/>
    </source>
</evidence>
<keyword evidence="6" id="KW-0813">Transport</keyword>